<evidence type="ECO:0000256" key="1">
    <source>
        <dbReference type="ARBA" id="ARBA00006479"/>
    </source>
</evidence>
<evidence type="ECO:0000313" key="4">
    <source>
        <dbReference type="EMBL" id="GAA3280130.1"/>
    </source>
</evidence>
<comment type="similarity">
    <text evidence="1">Belongs to the ROK (NagC/XylR) family.</text>
</comment>
<gene>
    <name evidence="4" type="ORF">GCM10020260_03980</name>
</gene>
<proteinExistence type="inferred from homology"/>
<dbReference type="Pfam" id="PF00480">
    <property type="entry name" value="ROK"/>
    <property type="match status" value="1"/>
</dbReference>
<dbReference type="InterPro" id="IPR049874">
    <property type="entry name" value="ROK_cs"/>
</dbReference>
<reference evidence="5" key="1">
    <citation type="journal article" date="2019" name="Int. J. Syst. Evol. Microbiol.">
        <title>The Global Catalogue of Microorganisms (GCM) 10K type strain sequencing project: providing services to taxonomists for standard genome sequencing and annotation.</title>
        <authorList>
            <consortium name="The Broad Institute Genomics Platform"/>
            <consortium name="The Broad Institute Genome Sequencing Center for Infectious Disease"/>
            <person name="Wu L."/>
            <person name="Ma J."/>
        </authorList>
    </citation>
    <scope>NUCLEOTIDE SEQUENCE [LARGE SCALE GENOMIC DNA]</scope>
    <source>
        <strain evidence="5">JCM 11483</strain>
    </source>
</reference>
<protein>
    <submittedName>
        <fullName evidence="4">ROK family protein</fullName>
    </submittedName>
</protein>
<feature type="region of interest" description="Disordered" evidence="2">
    <location>
        <begin position="1"/>
        <end position="20"/>
    </location>
</feature>
<dbReference type="PROSITE" id="PS01125">
    <property type="entry name" value="ROK"/>
    <property type="match status" value="1"/>
</dbReference>
<dbReference type="RefSeq" id="WP_344717606.1">
    <property type="nucleotide sequence ID" value="NZ_BAAAYG010000002.1"/>
</dbReference>
<accession>A0ABP6R933</accession>
<dbReference type="Pfam" id="PF09339">
    <property type="entry name" value="HTH_IclR"/>
    <property type="match status" value="1"/>
</dbReference>
<evidence type="ECO:0000256" key="2">
    <source>
        <dbReference type="SAM" id="MobiDB-lite"/>
    </source>
</evidence>
<name>A0ABP6R933_9MICC</name>
<dbReference type="InterPro" id="IPR005471">
    <property type="entry name" value="Tscrpt_reg_IclR_N"/>
</dbReference>
<comment type="caution">
    <text evidence="4">The sequence shown here is derived from an EMBL/GenBank/DDBJ whole genome shotgun (WGS) entry which is preliminary data.</text>
</comment>
<sequence>MIMETDHLLPNPLGAGGPSGPSGVFQLLRDGTPKTRTELADRTGMARSTINDRLAALTELGLVGSATDGASTGGRPPRRVALLPEARLVLAVDLGASHLRLAVCDLLNRQLAAAEEPVDIAAGPEQLLGRVLERADELLTRIGRERRAIMAVGIGLPGPVHFGTGRPSRPPIMPGWDGFDVPGWFRQHLSALVLVDNDVNIMALGEHSQLSRSAEHFLFVKVATGIGAGIISGGRLQRGAQGIAGDIGHVRVSSGDGIFCRCGNEGCLEAVASGSRIAAILREAGHPEISTGGDVVRLVDAGDLEAMGAVRQAGRDLGEVLAASISFLNPEVIAVGGRMAAAGEHLLAGVREVVFQRAMPLATQQLDIRQAVEHHGAGTRGASILALHHALSPAGVDALAAAAAASPAPAAD</sequence>
<dbReference type="PANTHER" id="PTHR18964:SF173">
    <property type="entry name" value="GLUCOKINASE"/>
    <property type="match status" value="1"/>
</dbReference>
<dbReference type="Gene3D" id="1.10.10.10">
    <property type="entry name" value="Winged helix-like DNA-binding domain superfamily/Winged helix DNA-binding domain"/>
    <property type="match status" value="1"/>
</dbReference>
<dbReference type="InterPro" id="IPR036388">
    <property type="entry name" value="WH-like_DNA-bd_sf"/>
</dbReference>
<dbReference type="InterPro" id="IPR043129">
    <property type="entry name" value="ATPase_NBD"/>
</dbReference>
<dbReference type="SUPFAM" id="SSF46785">
    <property type="entry name" value="Winged helix' DNA-binding domain"/>
    <property type="match status" value="1"/>
</dbReference>
<dbReference type="EMBL" id="BAAAYG010000002">
    <property type="protein sequence ID" value="GAA3280130.1"/>
    <property type="molecule type" value="Genomic_DNA"/>
</dbReference>
<feature type="domain" description="HTH iclR-type" evidence="3">
    <location>
        <begin position="24"/>
        <end position="63"/>
    </location>
</feature>
<organism evidence="4 5">
    <name type="scientific">Nesterenkonia halobia</name>
    <dbReference type="NCBI Taxonomy" id="37922"/>
    <lineage>
        <taxon>Bacteria</taxon>
        <taxon>Bacillati</taxon>
        <taxon>Actinomycetota</taxon>
        <taxon>Actinomycetes</taxon>
        <taxon>Micrococcales</taxon>
        <taxon>Micrococcaceae</taxon>
        <taxon>Nesterenkonia</taxon>
    </lineage>
</organism>
<dbReference type="Gene3D" id="3.30.420.40">
    <property type="match status" value="2"/>
</dbReference>
<dbReference type="InterPro" id="IPR036390">
    <property type="entry name" value="WH_DNA-bd_sf"/>
</dbReference>
<dbReference type="Proteomes" id="UP001501736">
    <property type="component" value="Unassembled WGS sequence"/>
</dbReference>
<evidence type="ECO:0000259" key="3">
    <source>
        <dbReference type="Pfam" id="PF09339"/>
    </source>
</evidence>
<dbReference type="PANTHER" id="PTHR18964">
    <property type="entry name" value="ROK (REPRESSOR, ORF, KINASE) FAMILY"/>
    <property type="match status" value="1"/>
</dbReference>
<dbReference type="InterPro" id="IPR000600">
    <property type="entry name" value="ROK"/>
</dbReference>
<evidence type="ECO:0000313" key="5">
    <source>
        <dbReference type="Proteomes" id="UP001501736"/>
    </source>
</evidence>
<dbReference type="SUPFAM" id="SSF53067">
    <property type="entry name" value="Actin-like ATPase domain"/>
    <property type="match status" value="1"/>
</dbReference>
<keyword evidence="5" id="KW-1185">Reference proteome</keyword>